<dbReference type="PRINTS" id="PR00039">
    <property type="entry name" value="HTHLYSR"/>
</dbReference>
<dbReference type="GO" id="GO:0003677">
    <property type="term" value="F:DNA binding"/>
    <property type="evidence" value="ECO:0007669"/>
    <property type="project" value="UniProtKB-KW"/>
</dbReference>
<dbReference type="EMBL" id="BIFH01000024">
    <property type="protein sequence ID" value="GCD97516.1"/>
    <property type="molecule type" value="Genomic_DNA"/>
</dbReference>
<evidence type="ECO:0000256" key="2">
    <source>
        <dbReference type="ARBA" id="ARBA00023015"/>
    </source>
</evidence>
<keyword evidence="3" id="KW-0238">DNA-binding</keyword>
<evidence type="ECO:0000256" key="3">
    <source>
        <dbReference type="ARBA" id="ARBA00023125"/>
    </source>
</evidence>
<dbReference type="Pfam" id="PF00126">
    <property type="entry name" value="HTH_1"/>
    <property type="match status" value="1"/>
</dbReference>
<dbReference type="InterPro" id="IPR005119">
    <property type="entry name" value="LysR_subst-bd"/>
</dbReference>
<dbReference type="GO" id="GO:0032993">
    <property type="term" value="C:protein-DNA complex"/>
    <property type="evidence" value="ECO:0007669"/>
    <property type="project" value="TreeGrafter"/>
</dbReference>
<feature type="domain" description="HTH lysR-type" evidence="5">
    <location>
        <begin position="1"/>
        <end position="58"/>
    </location>
</feature>
<dbReference type="PANTHER" id="PTHR30346">
    <property type="entry name" value="TRANSCRIPTIONAL DUAL REGULATOR HCAR-RELATED"/>
    <property type="match status" value="1"/>
</dbReference>
<evidence type="ECO:0000256" key="4">
    <source>
        <dbReference type="ARBA" id="ARBA00023163"/>
    </source>
</evidence>
<gene>
    <name evidence="6" type="ORF">EHYA_05209</name>
</gene>
<evidence type="ECO:0000313" key="7">
    <source>
        <dbReference type="Proteomes" id="UP000286931"/>
    </source>
</evidence>
<evidence type="ECO:0000313" key="6">
    <source>
        <dbReference type="EMBL" id="GCD97516.1"/>
    </source>
</evidence>
<dbReference type="Pfam" id="PF03466">
    <property type="entry name" value="LysR_substrate"/>
    <property type="match status" value="1"/>
</dbReference>
<dbReference type="InterPro" id="IPR036390">
    <property type="entry name" value="WH_DNA-bd_sf"/>
</dbReference>
<dbReference type="Gene3D" id="1.10.10.10">
    <property type="entry name" value="Winged helix-like DNA-binding domain superfamily/Winged helix DNA-binding domain"/>
    <property type="match status" value="1"/>
</dbReference>
<dbReference type="RefSeq" id="WP_126639484.1">
    <property type="nucleotide sequence ID" value="NZ_BIFH01000024.1"/>
</dbReference>
<keyword evidence="4" id="KW-0804">Transcription</keyword>
<dbReference type="AlphaFoldDB" id="A0A401YSH1"/>
<dbReference type="Gene3D" id="3.40.190.290">
    <property type="match status" value="1"/>
</dbReference>
<name>A0A401YSH1_9ACTN</name>
<keyword evidence="7" id="KW-1185">Reference proteome</keyword>
<dbReference type="GO" id="GO:0003700">
    <property type="term" value="F:DNA-binding transcription factor activity"/>
    <property type="evidence" value="ECO:0007669"/>
    <property type="project" value="InterPro"/>
</dbReference>
<dbReference type="SUPFAM" id="SSF53850">
    <property type="entry name" value="Periplasmic binding protein-like II"/>
    <property type="match status" value="1"/>
</dbReference>
<accession>A0A401YSH1</accession>
<dbReference type="PROSITE" id="PS50931">
    <property type="entry name" value="HTH_LYSR"/>
    <property type="match status" value="1"/>
</dbReference>
<keyword evidence="2" id="KW-0805">Transcription regulation</keyword>
<dbReference type="Proteomes" id="UP000286931">
    <property type="component" value="Unassembled WGS sequence"/>
</dbReference>
<protein>
    <submittedName>
        <fullName evidence="6">LysR family transcriptional regulator</fullName>
    </submittedName>
</protein>
<dbReference type="InterPro" id="IPR000847">
    <property type="entry name" value="LysR_HTH_N"/>
</dbReference>
<dbReference type="FunFam" id="1.10.10.10:FF:000001">
    <property type="entry name" value="LysR family transcriptional regulator"/>
    <property type="match status" value="1"/>
</dbReference>
<evidence type="ECO:0000259" key="5">
    <source>
        <dbReference type="PROSITE" id="PS50931"/>
    </source>
</evidence>
<comment type="caution">
    <text evidence="6">The sequence shown here is derived from an EMBL/GenBank/DDBJ whole genome shotgun (WGS) entry which is preliminary data.</text>
</comment>
<sequence>MESRPLRYFVAVAEELNFARAAERLGISPPPLSRAIRALETELGAVLFERTTHSVALTPAGTVLLAEARPALDALEAAGRRARRAADASPKLVLAVKADGDGDLLEPMLAHYGAEPGALPVQVRLCGWLEQPDLLRRGEADVALVHEPFDRAGLDAETLIAEPRMAALAAGHPLAARESSTLADLGLRPEDVDRYIEENRCAGRDLAQLLMLVALGGRTPLLPMSVAARYPRPGVVFRPIVDAPPSVLAVAWPERSCSTAVAALVRAASAAAFAAASAAVGTGVGSRDAGHVRIPESGIDGWRDPD</sequence>
<evidence type="ECO:0000256" key="1">
    <source>
        <dbReference type="ARBA" id="ARBA00009437"/>
    </source>
</evidence>
<dbReference type="InterPro" id="IPR036388">
    <property type="entry name" value="WH-like_DNA-bd_sf"/>
</dbReference>
<proteinExistence type="inferred from homology"/>
<dbReference type="PANTHER" id="PTHR30346:SF0">
    <property type="entry name" value="HCA OPERON TRANSCRIPTIONAL ACTIVATOR HCAR"/>
    <property type="match status" value="1"/>
</dbReference>
<comment type="similarity">
    <text evidence="1">Belongs to the LysR transcriptional regulatory family.</text>
</comment>
<organism evidence="6 7">
    <name type="scientific">Embleya hyalina</name>
    <dbReference type="NCBI Taxonomy" id="516124"/>
    <lineage>
        <taxon>Bacteria</taxon>
        <taxon>Bacillati</taxon>
        <taxon>Actinomycetota</taxon>
        <taxon>Actinomycetes</taxon>
        <taxon>Kitasatosporales</taxon>
        <taxon>Streptomycetaceae</taxon>
        <taxon>Embleya</taxon>
    </lineage>
</organism>
<dbReference type="SUPFAM" id="SSF46785">
    <property type="entry name" value="Winged helix' DNA-binding domain"/>
    <property type="match status" value="1"/>
</dbReference>
<reference evidence="6 7" key="1">
    <citation type="submission" date="2018-12" db="EMBL/GenBank/DDBJ databases">
        <title>Draft genome sequence of Embleya hyalina NBRC 13850T.</title>
        <authorList>
            <person name="Komaki H."/>
            <person name="Hosoyama A."/>
            <person name="Kimura A."/>
            <person name="Ichikawa N."/>
            <person name="Tamura T."/>
        </authorList>
    </citation>
    <scope>NUCLEOTIDE SEQUENCE [LARGE SCALE GENOMIC DNA]</scope>
    <source>
        <strain evidence="6 7">NBRC 13850</strain>
    </source>
</reference>